<dbReference type="Proteomes" id="UP000185678">
    <property type="component" value="Unassembled WGS sequence"/>
</dbReference>
<sequence>MLRNLLLLTFGTLFLMLGIGYFTADPTQMEKPSQARTLQLFDQIAFSGYGEAGPTGTGPYLRRWQGPVRVALIGAPAKTDSTERPWSSAVSDLLAVYDALPGLDISIANEQPFTRDIPPETSLAIITVPASAMDDLLPTLPPAAANALTNKREGCAVLGAEAAVLNNVSILIADGLSASSRSACLGEKLATALGFTIDAKMAGDVFRVRQDGMMFHGLGRMAAALVYDPALQPGMGRDQARSVAADLLKSKGLE</sequence>
<evidence type="ECO:0000313" key="1">
    <source>
        <dbReference type="EMBL" id="SIT11807.1"/>
    </source>
</evidence>
<accession>A0A1N7PMZ6</accession>
<protein>
    <submittedName>
        <fullName evidence="1">Uncharacterized protein</fullName>
    </submittedName>
</protein>
<dbReference type="InterPro" id="IPR021323">
    <property type="entry name" value="DUF2927"/>
</dbReference>
<proteinExistence type="predicted"/>
<organism evidence="1 2">
    <name type="scientific">Insolitispirillum peregrinum</name>
    <dbReference type="NCBI Taxonomy" id="80876"/>
    <lineage>
        <taxon>Bacteria</taxon>
        <taxon>Pseudomonadati</taxon>
        <taxon>Pseudomonadota</taxon>
        <taxon>Alphaproteobacteria</taxon>
        <taxon>Rhodospirillales</taxon>
        <taxon>Novispirillaceae</taxon>
        <taxon>Insolitispirillum</taxon>
    </lineage>
</organism>
<dbReference type="Pfam" id="PF11150">
    <property type="entry name" value="DUF2927"/>
    <property type="match status" value="1"/>
</dbReference>
<dbReference type="AlphaFoldDB" id="A0A1N7PMZ6"/>
<reference evidence="1 2" key="1">
    <citation type="submission" date="2017-01" db="EMBL/GenBank/DDBJ databases">
        <authorList>
            <person name="Mah S.A."/>
            <person name="Swanson W.J."/>
            <person name="Moy G.W."/>
            <person name="Vacquier V.D."/>
        </authorList>
    </citation>
    <scope>NUCLEOTIDE SEQUENCE [LARGE SCALE GENOMIC DNA]</scope>
    <source>
        <strain evidence="1 2">DSM 11589</strain>
    </source>
</reference>
<evidence type="ECO:0000313" key="2">
    <source>
        <dbReference type="Proteomes" id="UP000185678"/>
    </source>
</evidence>
<gene>
    <name evidence="1" type="ORF">SAMN05421779_10794</name>
</gene>
<dbReference type="RefSeq" id="WP_076401696.1">
    <property type="nucleotide sequence ID" value="NZ_FTOA01000007.1"/>
</dbReference>
<dbReference type="EMBL" id="FTOA01000007">
    <property type="protein sequence ID" value="SIT11807.1"/>
    <property type="molecule type" value="Genomic_DNA"/>
</dbReference>
<name>A0A1N7PMZ6_9PROT</name>
<keyword evidence="2" id="KW-1185">Reference proteome</keyword>
<dbReference type="OrthoDB" id="3295600at2"/>
<dbReference type="STRING" id="80876.SAMN05421779_10794"/>